<evidence type="ECO:0000313" key="4">
    <source>
        <dbReference type="EMBL" id="MBB0232274.1"/>
    </source>
</evidence>
<feature type="compositionally biased region" description="Low complexity" evidence="2">
    <location>
        <begin position="215"/>
        <end position="225"/>
    </location>
</feature>
<gene>
    <name evidence="4" type="ORF">FOE67_22940</name>
</gene>
<dbReference type="PANTHER" id="PTHR32097:SF4">
    <property type="entry name" value="GENERAL STRESS PROTEIN 16U"/>
    <property type="match status" value="1"/>
</dbReference>
<feature type="region of interest" description="Disordered" evidence="2">
    <location>
        <begin position="181"/>
        <end position="225"/>
    </location>
</feature>
<dbReference type="EMBL" id="VKHS01000843">
    <property type="protein sequence ID" value="MBB0232274.1"/>
    <property type="molecule type" value="Genomic_DNA"/>
</dbReference>
<sequence>MVKGANVALTGPDGAIGPLIAEVSHGGTPEDLDVYLLLLAADGRVRGDADLVFHNNPASADGSVRLAGKAGGAPAGVGCAERVRLDPASVPAEVERIVLAAARYDGGRFGDLKDLTLTLCAADGGAPLRFAVTDAGPESALILGELYRRGGVWKFRAVGQGYDTGLVGLVTDFGITVEEEPAAPGTAPVPDPPVAGTVPAGGVPSGPVPAPPPAGSGTADPVSYT</sequence>
<accession>A0A7W3T7C5</accession>
<comment type="similarity">
    <text evidence="1">Belongs to the CAPAB/TerDEXZ family.</text>
</comment>
<dbReference type="Proteomes" id="UP000530234">
    <property type="component" value="Unassembled WGS sequence"/>
</dbReference>
<keyword evidence="5" id="KW-1185">Reference proteome</keyword>
<evidence type="ECO:0000259" key="3">
    <source>
        <dbReference type="Pfam" id="PF02342"/>
    </source>
</evidence>
<dbReference type="CDD" id="cd06974">
    <property type="entry name" value="TerD_like"/>
    <property type="match status" value="1"/>
</dbReference>
<dbReference type="InterPro" id="IPR003325">
    <property type="entry name" value="TerD"/>
</dbReference>
<reference evidence="5" key="1">
    <citation type="submission" date="2019-10" db="EMBL/GenBank/DDBJ databases">
        <title>Streptomyces sp. nov., a novel actinobacterium isolated from alkaline environment.</title>
        <authorList>
            <person name="Golinska P."/>
        </authorList>
    </citation>
    <scope>NUCLEOTIDE SEQUENCE [LARGE SCALE GENOMIC DNA]</scope>
    <source>
        <strain evidence="5">DSM 42108</strain>
    </source>
</reference>
<dbReference type="Gene3D" id="2.60.60.30">
    <property type="entry name" value="sav2460 like domains"/>
    <property type="match status" value="1"/>
</dbReference>
<feature type="non-terminal residue" evidence="4">
    <location>
        <position position="225"/>
    </location>
</feature>
<comment type="caution">
    <text evidence="4">The sequence shown here is derived from an EMBL/GenBank/DDBJ whole genome shotgun (WGS) entry which is preliminary data.</text>
</comment>
<organism evidence="4 5">
    <name type="scientific">Streptomyces calidiresistens</name>
    <dbReference type="NCBI Taxonomy" id="1485586"/>
    <lineage>
        <taxon>Bacteria</taxon>
        <taxon>Bacillati</taxon>
        <taxon>Actinomycetota</taxon>
        <taxon>Actinomycetes</taxon>
        <taxon>Kitasatosporales</taxon>
        <taxon>Streptomycetaceae</taxon>
        <taxon>Streptomyces</taxon>
    </lineage>
</organism>
<evidence type="ECO:0000313" key="5">
    <source>
        <dbReference type="Proteomes" id="UP000530234"/>
    </source>
</evidence>
<dbReference type="PANTHER" id="PTHR32097">
    <property type="entry name" value="CAMP-BINDING PROTEIN 1-RELATED"/>
    <property type="match status" value="1"/>
</dbReference>
<evidence type="ECO:0000256" key="1">
    <source>
        <dbReference type="ARBA" id="ARBA00008775"/>
    </source>
</evidence>
<dbReference type="RefSeq" id="WP_182666817.1">
    <property type="nucleotide sequence ID" value="NZ_VKHS01000843.1"/>
</dbReference>
<dbReference type="InterPro" id="IPR051324">
    <property type="entry name" value="Stress/Tellurium_Resist"/>
</dbReference>
<feature type="domain" description="TerD" evidence="3">
    <location>
        <begin position="1"/>
        <end position="173"/>
    </location>
</feature>
<evidence type="ECO:0000256" key="2">
    <source>
        <dbReference type="SAM" id="MobiDB-lite"/>
    </source>
</evidence>
<dbReference type="AlphaFoldDB" id="A0A7W3T7C5"/>
<dbReference type="Pfam" id="PF02342">
    <property type="entry name" value="TerD"/>
    <property type="match status" value="1"/>
</dbReference>
<proteinExistence type="inferred from homology"/>
<protein>
    <submittedName>
        <fullName evidence="4">TerD family protein</fullName>
    </submittedName>
</protein>
<name>A0A7W3T7C5_9ACTN</name>